<proteinExistence type="predicted"/>
<accession>A0A8S5RCV1</accession>
<organism evidence="1">
    <name type="scientific">virus sp. ctmTa7</name>
    <dbReference type="NCBI Taxonomy" id="2828255"/>
    <lineage>
        <taxon>Viruses</taxon>
    </lineage>
</organism>
<reference evidence="1" key="1">
    <citation type="journal article" date="2021" name="Proc. Natl. Acad. Sci. U.S.A.">
        <title>A Catalog of Tens of Thousands of Viruses from Human Metagenomes Reveals Hidden Associations with Chronic Diseases.</title>
        <authorList>
            <person name="Tisza M.J."/>
            <person name="Buck C.B."/>
        </authorList>
    </citation>
    <scope>NUCLEOTIDE SEQUENCE</scope>
    <source>
        <strain evidence="1">CtmTa7</strain>
    </source>
</reference>
<evidence type="ECO:0000313" key="1">
    <source>
        <dbReference type="EMBL" id="DAE28970.1"/>
    </source>
</evidence>
<sequence length="131" mass="15604">MNTMKITDVYGKESIVDVSQKKLYLYSNKNNRSEWQAPIVKDGIHVTNVWVNYIVPERIDDIERRCESSESVVQIGYHIELNNCRDSDSDKRIWNKLIDYVTIHQEDFFDEYGDWLPGLEVTDDMIRKWIK</sequence>
<protein>
    <submittedName>
        <fullName evidence="1">Uncharacterized protein</fullName>
    </submittedName>
</protein>
<dbReference type="EMBL" id="BK059091">
    <property type="protein sequence ID" value="DAE28970.1"/>
    <property type="molecule type" value="Genomic_DNA"/>
</dbReference>
<name>A0A8S5RCV1_9VIRU</name>